<proteinExistence type="predicted"/>
<comment type="caution">
    <text evidence="1">The sequence shown here is derived from an EMBL/GenBank/DDBJ whole genome shotgun (WGS) entry which is preliminary data.</text>
</comment>
<dbReference type="EMBL" id="JAVRRR010000003">
    <property type="protein sequence ID" value="KAK5148548.1"/>
    <property type="molecule type" value="Genomic_DNA"/>
</dbReference>
<sequence>MPSQPPDRARPRTPTCAGPEALRLAVGETVLTVHPPQIAPLSNKRSQADPMLATKQERAFDDDVARSIHHKDVELKLVRNNDPATTAVTGAKLAMKVSLRHWQGNLHKPQP</sequence>
<evidence type="ECO:0000313" key="2">
    <source>
        <dbReference type="Proteomes" id="UP001308179"/>
    </source>
</evidence>
<reference evidence="1 2" key="1">
    <citation type="submission" date="2023-08" db="EMBL/GenBank/DDBJ databases">
        <title>Black Yeasts Isolated from many extreme environments.</title>
        <authorList>
            <person name="Coleine C."/>
            <person name="Stajich J.E."/>
            <person name="Selbmann L."/>
        </authorList>
    </citation>
    <scope>NUCLEOTIDE SEQUENCE [LARGE SCALE GENOMIC DNA]</scope>
    <source>
        <strain evidence="1 2">CCFEE 5386</strain>
    </source>
</reference>
<protein>
    <submittedName>
        <fullName evidence="1">Uncharacterized protein</fullName>
    </submittedName>
</protein>
<keyword evidence="2" id="KW-1185">Reference proteome</keyword>
<name>A0ABR0LGV5_9PEZI</name>
<organism evidence="1 2">
    <name type="scientific">Rachicladosporium monterosium</name>
    <dbReference type="NCBI Taxonomy" id="1507873"/>
    <lineage>
        <taxon>Eukaryota</taxon>
        <taxon>Fungi</taxon>
        <taxon>Dikarya</taxon>
        <taxon>Ascomycota</taxon>
        <taxon>Pezizomycotina</taxon>
        <taxon>Dothideomycetes</taxon>
        <taxon>Dothideomycetidae</taxon>
        <taxon>Cladosporiales</taxon>
        <taxon>Cladosporiaceae</taxon>
        <taxon>Rachicladosporium</taxon>
    </lineage>
</organism>
<gene>
    <name evidence="1" type="ORF">LTR32_000145</name>
</gene>
<evidence type="ECO:0000313" key="1">
    <source>
        <dbReference type="EMBL" id="KAK5148548.1"/>
    </source>
</evidence>
<accession>A0ABR0LGV5</accession>
<dbReference type="Proteomes" id="UP001308179">
    <property type="component" value="Unassembled WGS sequence"/>
</dbReference>